<reference evidence="2 3" key="1">
    <citation type="submission" date="2020-02" db="EMBL/GenBank/DDBJ databases">
        <title>Draft genome sequence of Lactococcus sp. Hs30E4-3.</title>
        <authorList>
            <person name="Noda S."/>
            <person name="Yuki M."/>
            <person name="Ohkuma M."/>
        </authorList>
    </citation>
    <scope>NUCLEOTIDE SEQUENCE [LARGE SCALE GENOMIC DNA]</scope>
    <source>
        <strain evidence="2 3">Hs30E4-3</strain>
    </source>
</reference>
<organism evidence="2 3">
    <name type="scientific">Pseudolactococcus hodotermopsidis</name>
    <dbReference type="NCBI Taxonomy" id="2709157"/>
    <lineage>
        <taxon>Bacteria</taxon>
        <taxon>Bacillati</taxon>
        <taxon>Bacillota</taxon>
        <taxon>Bacilli</taxon>
        <taxon>Lactobacillales</taxon>
        <taxon>Streptococcaceae</taxon>
        <taxon>Pseudolactococcus</taxon>
    </lineage>
</organism>
<dbReference type="NCBIfam" id="NF045477">
    <property type="entry name" value="LPO_1073_dom"/>
    <property type="match status" value="1"/>
</dbReference>
<keyword evidence="1" id="KW-0812">Transmembrane</keyword>
<comment type="caution">
    <text evidence="2">The sequence shown here is derived from an EMBL/GenBank/DDBJ whole genome shotgun (WGS) entry which is preliminary data.</text>
</comment>
<accession>A0A6A0BC10</accession>
<gene>
    <name evidence="2" type="ORF">Hs30E_07640</name>
</gene>
<proteinExistence type="predicted"/>
<protein>
    <submittedName>
        <fullName evidence="2">Uncharacterized protein</fullName>
    </submittedName>
</protein>
<keyword evidence="3" id="KW-1185">Reference proteome</keyword>
<evidence type="ECO:0000313" key="2">
    <source>
        <dbReference type="EMBL" id="GFH42213.1"/>
    </source>
</evidence>
<evidence type="ECO:0000256" key="1">
    <source>
        <dbReference type="SAM" id="Phobius"/>
    </source>
</evidence>
<evidence type="ECO:0000313" key="3">
    <source>
        <dbReference type="Proteomes" id="UP000480303"/>
    </source>
</evidence>
<dbReference type="EMBL" id="BLLI01000016">
    <property type="protein sequence ID" value="GFH42213.1"/>
    <property type="molecule type" value="Genomic_DNA"/>
</dbReference>
<name>A0A6A0BC10_9LACT</name>
<dbReference type="InterPro" id="IPR053773">
    <property type="entry name" value="Vpar_1526-like"/>
</dbReference>
<dbReference type="Proteomes" id="UP000480303">
    <property type="component" value="Unassembled WGS sequence"/>
</dbReference>
<keyword evidence="1" id="KW-0472">Membrane</keyword>
<sequence length="377" mass="43160">MVVKKQQQRAGDSSQQFQAEQMNFVMGIDEKRAREIIDEKLEETIKKYSLESQEIAKKRIQLFANELIPKLVKNSLLDELKEPSIQMLILDAQKTAASTERLADCSLLSELLTHRIKNGTDRNIRSSVSQAVKIVGEISEEALLGLTVVYAVSALLPSLALLYQFRLDISAFNAFFTNVLNGKKLPNGNEWIDNLEILGAVRISPPFFGTNKFNQVIFEQLDGYVDVGILKESKEFNSAKKMLLNAGIPECILVDHELRDGYVRLNLVTKKHLRSPSFQVYNEKQEIQYLTEEQITILEKIYDFYENNDDYKNENIAKFIGDWDSYNSLKQVREWWDNHSVVFYNTAVGDILAHTNTQRCEPSLPSRDSLFFTTVVS</sequence>
<feature type="transmembrane region" description="Helical" evidence="1">
    <location>
        <begin position="143"/>
        <end position="163"/>
    </location>
</feature>
<keyword evidence="1" id="KW-1133">Transmembrane helix</keyword>
<dbReference type="AlphaFoldDB" id="A0A6A0BC10"/>